<dbReference type="AlphaFoldDB" id="A0A840RLE5"/>
<keyword evidence="3" id="KW-1185">Reference proteome</keyword>
<evidence type="ECO:0000313" key="2">
    <source>
        <dbReference type="EMBL" id="MBB5193348.1"/>
    </source>
</evidence>
<dbReference type="RefSeq" id="WP_221303278.1">
    <property type="nucleotide sequence ID" value="NZ_JACHHN010000010.1"/>
</dbReference>
<proteinExistence type="predicted"/>
<dbReference type="InterPro" id="IPR043729">
    <property type="entry name" value="DUF5672"/>
</dbReference>
<feature type="domain" description="DUF5672" evidence="1">
    <location>
        <begin position="76"/>
        <end position="252"/>
    </location>
</feature>
<evidence type="ECO:0000313" key="3">
    <source>
        <dbReference type="Proteomes" id="UP000543030"/>
    </source>
</evidence>
<dbReference type="Proteomes" id="UP000543030">
    <property type="component" value="Unassembled WGS sequence"/>
</dbReference>
<gene>
    <name evidence="2" type="ORF">HNQ50_004102</name>
</gene>
<dbReference type="Pfam" id="PF18922">
    <property type="entry name" value="DUF5672"/>
    <property type="match status" value="1"/>
</dbReference>
<dbReference type="EMBL" id="JACHHN010000010">
    <property type="protein sequence ID" value="MBB5193348.1"/>
    <property type="molecule type" value="Genomic_DNA"/>
</dbReference>
<accession>A0A840RLE5</accession>
<evidence type="ECO:0000259" key="1">
    <source>
        <dbReference type="Pfam" id="PF18922"/>
    </source>
</evidence>
<reference evidence="2 3" key="1">
    <citation type="submission" date="2020-08" db="EMBL/GenBank/DDBJ databases">
        <title>Genomic Encyclopedia of Type Strains, Phase IV (KMG-IV): sequencing the most valuable type-strain genomes for metagenomic binning, comparative biology and taxonomic classification.</title>
        <authorList>
            <person name="Goeker M."/>
        </authorList>
    </citation>
    <scope>NUCLEOTIDE SEQUENCE [LARGE SCALE GENOMIC DNA]</scope>
    <source>
        <strain evidence="2 3">DSM 18233</strain>
    </source>
</reference>
<name>A0A840RLE5_9NEIS</name>
<protein>
    <recommendedName>
        <fullName evidence="1">DUF5672 domain-containing protein</fullName>
    </recommendedName>
</protein>
<organism evidence="2 3">
    <name type="scientific">Silvimonas terrae</name>
    <dbReference type="NCBI Taxonomy" id="300266"/>
    <lineage>
        <taxon>Bacteria</taxon>
        <taxon>Pseudomonadati</taxon>
        <taxon>Pseudomonadota</taxon>
        <taxon>Betaproteobacteria</taxon>
        <taxon>Neisseriales</taxon>
        <taxon>Chitinibacteraceae</taxon>
        <taxon>Silvimonas</taxon>
    </lineage>
</organism>
<comment type="caution">
    <text evidence="2">The sequence shown here is derived from an EMBL/GenBank/DDBJ whole genome shotgun (WGS) entry which is preliminary data.</text>
</comment>
<sequence length="300" mass="34727">MDKKEDIAKKRKSDFSRITLVSVTGLEDAQHAAYALVLSQQQMPGARALLCSPKAPEYLPPTIEHKVIAKLGYTEYSLFMMFALWHLIETEFALIIQDDGWVLDGANWRDEYFDYDYVGAPVAHGRVDTPAGTRWMSKFDWYAHLGKPDHTVYPVLNGGFSLRSKRMLRALIDHPEIKVHIPRPDILHFDPFRMYWRNCAPNEDVQLTATLRPELENAGIKYPPLDICTLFAAEDTGPMYKELDFKKLLGHHGPWRRLVSIDPPTVQYRMKRSLVKRARRELDMVQMFEDRGYSIVFTPE</sequence>